<dbReference type="FunCoup" id="A0A1C7N7F1">
    <property type="interactions" value="431"/>
</dbReference>
<keyword evidence="9 10" id="KW-0472">Membrane</keyword>
<dbReference type="STRING" id="101091.A0A1C7N7F1"/>
<dbReference type="OrthoDB" id="1747031at2759"/>
<comment type="similarity">
    <text evidence="2 11">Belongs to the mitochondrial carrier (TC 2.A.29) family.</text>
</comment>
<dbReference type="PANTHER" id="PTHR45760">
    <property type="entry name" value="FI19922P1-RELATED"/>
    <property type="match status" value="1"/>
</dbReference>
<dbReference type="Gene3D" id="1.50.40.10">
    <property type="entry name" value="Mitochondrial carrier domain"/>
    <property type="match status" value="2"/>
</dbReference>
<name>A0A1C7N7F1_9FUNG</name>
<dbReference type="InterPro" id="IPR018108">
    <property type="entry name" value="MCP_transmembrane"/>
</dbReference>
<dbReference type="InterPro" id="IPR045315">
    <property type="entry name" value="Mtm1-like"/>
</dbReference>
<protein>
    <submittedName>
        <fullName evidence="13">Solute carrier family 25 member 40</fullName>
    </submittedName>
</protein>
<feature type="transmembrane region" description="Helical" evidence="12">
    <location>
        <begin position="93"/>
        <end position="115"/>
    </location>
</feature>
<reference evidence="13 14" key="1">
    <citation type="submission" date="2016-03" db="EMBL/GenBank/DDBJ databases">
        <title>Choanephora cucurbitarum.</title>
        <authorList>
            <person name="Min B."/>
            <person name="Park H."/>
            <person name="Park J.-H."/>
            <person name="Shin H.-D."/>
            <person name="Choi I.-G."/>
        </authorList>
    </citation>
    <scope>NUCLEOTIDE SEQUENCE [LARGE SCALE GENOMIC DNA]</scope>
    <source>
        <strain evidence="13 14">KUS-F28377</strain>
    </source>
</reference>
<comment type="caution">
    <text evidence="13">The sequence shown here is derived from an EMBL/GenBank/DDBJ whole genome shotgun (WGS) entry which is preliminary data.</text>
</comment>
<organism evidence="13 14">
    <name type="scientific">Choanephora cucurbitarum</name>
    <dbReference type="NCBI Taxonomy" id="101091"/>
    <lineage>
        <taxon>Eukaryota</taxon>
        <taxon>Fungi</taxon>
        <taxon>Fungi incertae sedis</taxon>
        <taxon>Mucoromycota</taxon>
        <taxon>Mucoromycotina</taxon>
        <taxon>Mucoromycetes</taxon>
        <taxon>Mucorales</taxon>
        <taxon>Mucorineae</taxon>
        <taxon>Choanephoraceae</taxon>
        <taxon>Choanephoroideae</taxon>
        <taxon>Choanephora</taxon>
    </lineage>
</organism>
<evidence type="ECO:0000256" key="12">
    <source>
        <dbReference type="SAM" id="Phobius"/>
    </source>
</evidence>
<dbReference type="Pfam" id="PF00153">
    <property type="entry name" value="Mito_carr"/>
    <property type="match status" value="3"/>
</dbReference>
<gene>
    <name evidence="13" type="primary">slc25a40_0</name>
    <name evidence="13" type="ORF">A0J61_07393</name>
</gene>
<evidence type="ECO:0000256" key="7">
    <source>
        <dbReference type="ARBA" id="ARBA00022989"/>
    </source>
</evidence>
<keyword evidence="4 10" id="KW-0812">Transmembrane</keyword>
<accession>A0A1C7N7F1</accession>
<keyword evidence="8" id="KW-0496">Mitochondrion</keyword>
<proteinExistence type="inferred from homology"/>
<dbReference type="GO" id="GO:1990542">
    <property type="term" value="P:mitochondrial transmembrane transport"/>
    <property type="evidence" value="ECO:0007669"/>
    <property type="project" value="InterPro"/>
</dbReference>
<dbReference type="SUPFAM" id="SSF103506">
    <property type="entry name" value="Mitochondrial carrier"/>
    <property type="match status" value="1"/>
</dbReference>
<dbReference type="GO" id="GO:0005743">
    <property type="term" value="C:mitochondrial inner membrane"/>
    <property type="evidence" value="ECO:0007669"/>
    <property type="project" value="UniProtKB-SubCell"/>
</dbReference>
<feature type="transmembrane region" description="Helical" evidence="12">
    <location>
        <begin position="227"/>
        <end position="248"/>
    </location>
</feature>
<feature type="repeat" description="Solcar" evidence="10">
    <location>
        <begin position="129"/>
        <end position="215"/>
    </location>
</feature>
<dbReference type="InterPro" id="IPR002067">
    <property type="entry name" value="MCP"/>
</dbReference>
<keyword evidence="7 12" id="KW-1133">Transmembrane helix</keyword>
<dbReference type="AlphaFoldDB" id="A0A1C7N7F1"/>
<dbReference type="InterPro" id="IPR023395">
    <property type="entry name" value="MCP_dom_sf"/>
</dbReference>
<evidence type="ECO:0000256" key="10">
    <source>
        <dbReference type="PROSITE-ProRule" id="PRU00282"/>
    </source>
</evidence>
<evidence type="ECO:0000256" key="1">
    <source>
        <dbReference type="ARBA" id="ARBA00004448"/>
    </source>
</evidence>
<sequence>MSETMASGVNLTSLDHVEHRKPKLINPTGSSSFEKIVSACTGAVITMSFMNPLDVVKTRLQESSKIGNNQYRGTLHALSTIFRNEGLLALWRGLAPGLVMALPSTAIYFVGYDHIRDYTRQSRFAGSVLDHYSPLWAGGLARTFAALVVSPLELFRTRMQSVEGMHGFQGVWQGVNRMVKREGPQALWRGLLPTMLRDVPFSGIYWMGYEETKHYLEHHPTQSFSHFQISFVSGAFSGMLAAILTTPFDVIKTQRQVSSDAEEARFRRIVRDIFQKDGTAGFFRGVVPRVVKVAPACAIMISSYEVGKRFFADNRMSKEKL</sequence>
<feature type="transmembrane region" description="Helical" evidence="12">
    <location>
        <begin position="186"/>
        <end position="207"/>
    </location>
</feature>
<evidence type="ECO:0000256" key="4">
    <source>
        <dbReference type="ARBA" id="ARBA00022692"/>
    </source>
</evidence>
<keyword evidence="5" id="KW-0677">Repeat</keyword>
<dbReference type="InParanoid" id="A0A1C7N7F1"/>
<keyword evidence="6" id="KW-0999">Mitochondrion inner membrane</keyword>
<keyword evidence="14" id="KW-1185">Reference proteome</keyword>
<evidence type="ECO:0000313" key="13">
    <source>
        <dbReference type="EMBL" id="OBZ84556.1"/>
    </source>
</evidence>
<keyword evidence="3 11" id="KW-0813">Transport</keyword>
<dbReference type="EMBL" id="LUGH01000496">
    <property type="protein sequence ID" value="OBZ84556.1"/>
    <property type="molecule type" value="Genomic_DNA"/>
</dbReference>
<evidence type="ECO:0000256" key="8">
    <source>
        <dbReference type="ARBA" id="ARBA00023128"/>
    </source>
</evidence>
<feature type="repeat" description="Solcar" evidence="10">
    <location>
        <begin position="225"/>
        <end position="310"/>
    </location>
</feature>
<evidence type="ECO:0000256" key="9">
    <source>
        <dbReference type="ARBA" id="ARBA00023136"/>
    </source>
</evidence>
<evidence type="ECO:0000256" key="3">
    <source>
        <dbReference type="ARBA" id="ARBA00022448"/>
    </source>
</evidence>
<evidence type="ECO:0000256" key="5">
    <source>
        <dbReference type="ARBA" id="ARBA00022737"/>
    </source>
</evidence>
<dbReference type="PRINTS" id="PR00926">
    <property type="entry name" value="MITOCARRIER"/>
</dbReference>
<comment type="subcellular location">
    <subcellularLocation>
        <location evidence="1">Mitochondrion inner membrane</location>
        <topology evidence="1">Multi-pass membrane protein</topology>
    </subcellularLocation>
</comment>
<evidence type="ECO:0000256" key="11">
    <source>
        <dbReference type="RuleBase" id="RU000488"/>
    </source>
</evidence>
<dbReference type="Proteomes" id="UP000093000">
    <property type="component" value="Unassembled WGS sequence"/>
</dbReference>
<dbReference type="PANTHER" id="PTHR45760:SF2">
    <property type="entry name" value="FI19922P1-RELATED"/>
    <property type="match status" value="1"/>
</dbReference>
<dbReference type="PROSITE" id="PS50920">
    <property type="entry name" value="SOLCAR"/>
    <property type="match status" value="3"/>
</dbReference>
<evidence type="ECO:0000256" key="2">
    <source>
        <dbReference type="ARBA" id="ARBA00006375"/>
    </source>
</evidence>
<evidence type="ECO:0000256" key="6">
    <source>
        <dbReference type="ARBA" id="ARBA00022792"/>
    </source>
</evidence>
<evidence type="ECO:0000313" key="14">
    <source>
        <dbReference type="Proteomes" id="UP000093000"/>
    </source>
</evidence>
<feature type="repeat" description="Solcar" evidence="10">
    <location>
        <begin position="30"/>
        <end position="118"/>
    </location>
</feature>